<feature type="domain" description="Lactate/malate dehydrogenase N-terminal" evidence="10">
    <location>
        <begin position="52"/>
        <end position="188"/>
    </location>
</feature>
<dbReference type="InterPro" id="IPR036291">
    <property type="entry name" value="NAD(P)-bd_dom_sf"/>
</dbReference>
<feature type="active site" description="Proton acceptor" evidence="7">
    <location>
        <position position="221"/>
    </location>
</feature>
<proteinExistence type="inferred from homology"/>
<reference evidence="12 13" key="1">
    <citation type="submission" date="2016-07" db="EMBL/GenBank/DDBJ databases">
        <title>Pervasive Adenine N6-methylation of Active Genes in Fungi.</title>
        <authorList>
            <consortium name="DOE Joint Genome Institute"/>
            <person name="Mondo S.J."/>
            <person name="Dannebaum R.O."/>
            <person name="Kuo R.C."/>
            <person name="Labutti K."/>
            <person name="Haridas S."/>
            <person name="Kuo A."/>
            <person name="Salamov A."/>
            <person name="Ahrendt S.R."/>
            <person name="Lipzen A."/>
            <person name="Sullivan W."/>
            <person name="Andreopoulos W.B."/>
            <person name="Clum A."/>
            <person name="Lindquist E."/>
            <person name="Daum C."/>
            <person name="Ramamoorthy G.K."/>
            <person name="Gryganskyi A."/>
            <person name="Culley D."/>
            <person name="Magnuson J.K."/>
            <person name="James T.Y."/>
            <person name="O'Malley M.A."/>
            <person name="Stajich J.E."/>
            <person name="Spatafora J.W."/>
            <person name="Visel A."/>
            <person name="Grigoriev I.V."/>
        </authorList>
    </citation>
    <scope>NUCLEOTIDE SEQUENCE [LARGE SCALE GENOMIC DNA]</scope>
    <source>
        <strain evidence="12 13">CBS 931.73</strain>
    </source>
</reference>
<gene>
    <name evidence="12" type="ORF">K493DRAFT_235658</name>
</gene>
<accession>A0A1Y1XSN1</accession>
<dbReference type="SUPFAM" id="SSF51735">
    <property type="entry name" value="NAD(P)-binding Rossmann-fold domains"/>
    <property type="match status" value="1"/>
</dbReference>
<dbReference type="FunCoup" id="A0A1Y1XSN1">
    <property type="interactions" value="196"/>
</dbReference>
<dbReference type="CDD" id="cd00300">
    <property type="entry name" value="LDH_like"/>
    <property type="match status" value="1"/>
</dbReference>
<dbReference type="PIRSF" id="PIRSF000102">
    <property type="entry name" value="Lac_mal_DH"/>
    <property type="match status" value="1"/>
</dbReference>
<dbReference type="InterPro" id="IPR001236">
    <property type="entry name" value="Lactate/malate_DH_N"/>
</dbReference>
<dbReference type="GO" id="GO:0005737">
    <property type="term" value="C:cytoplasm"/>
    <property type="evidence" value="ECO:0007669"/>
    <property type="project" value="InterPro"/>
</dbReference>
<comment type="caution">
    <text evidence="12">The sequence shown here is derived from an EMBL/GenBank/DDBJ whole genome shotgun (WGS) entry which is preliminary data.</text>
</comment>
<feature type="binding site" evidence="8">
    <location>
        <begin position="57"/>
        <end position="62"/>
    </location>
    <ligand>
        <name>NAD(+)</name>
        <dbReference type="ChEBI" id="CHEBI:57540"/>
    </ligand>
</feature>
<evidence type="ECO:0000259" key="10">
    <source>
        <dbReference type="Pfam" id="PF00056"/>
    </source>
</evidence>
<sequence length="362" mass="39543">MNLLKPRTSLFYTRSPLLSRLAGIGGLRWLSSPSAVRSNRIIESSHQGTTKKISIVGSGVVGASSAYALMLRNVAPTVMLCDAQPGFAHGQVMDMIDCQFLTTTKVRTATHKECGQADIIVITAGVNQKPGETRLQLIEQNYHIMKDVIQSMSPIRPDAKILVVANPVDLLTYFAQKLTNLPHNQVFGSGTFLDSLRLRNILANHLGFNPTAIHSYVLGEHGDAQFVAWSCANVGNMPLLSFPQVQRLDLKKIERQAARKAYNIINLKGSTYYGIGACVSSLCESIVNDVGRIQPVSCWSERHGLYLSLPAAIGANGVEWIADIPLNRDEQARLNSTAESMRRILNSFEESAHQDLSVSASG</sequence>
<comment type="pathway">
    <text evidence="1">Fermentation; pyruvate fermentation to lactate; (S)-lactate from pyruvate: step 1/1.</text>
</comment>
<evidence type="ECO:0000256" key="4">
    <source>
        <dbReference type="ARBA" id="ARBA00023002"/>
    </source>
</evidence>
<comment type="catalytic activity">
    <reaction evidence="6">
        <text>(S)-lactate + NAD(+) = pyruvate + NADH + H(+)</text>
        <dbReference type="Rhea" id="RHEA:23444"/>
        <dbReference type="ChEBI" id="CHEBI:15361"/>
        <dbReference type="ChEBI" id="CHEBI:15378"/>
        <dbReference type="ChEBI" id="CHEBI:16651"/>
        <dbReference type="ChEBI" id="CHEBI:57540"/>
        <dbReference type="ChEBI" id="CHEBI:57945"/>
        <dbReference type="EC" id="1.1.1.27"/>
    </reaction>
</comment>
<dbReference type="UniPathway" id="UPA00554">
    <property type="reaction ID" value="UER00611"/>
</dbReference>
<evidence type="ECO:0000256" key="5">
    <source>
        <dbReference type="ARBA" id="ARBA00023027"/>
    </source>
</evidence>
<feature type="domain" description="Lactate/malate dehydrogenase C-terminal" evidence="11">
    <location>
        <begin position="191"/>
        <end position="349"/>
    </location>
</feature>
<keyword evidence="4 9" id="KW-0560">Oxidoreductase</keyword>
<keyword evidence="5 8" id="KW-0520">NAD</keyword>
<evidence type="ECO:0000313" key="13">
    <source>
        <dbReference type="Proteomes" id="UP000193498"/>
    </source>
</evidence>
<feature type="binding site" evidence="8">
    <location>
        <position position="141"/>
    </location>
    <ligand>
        <name>NAD(+)</name>
        <dbReference type="ChEBI" id="CHEBI:57540"/>
    </ligand>
</feature>
<dbReference type="OrthoDB" id="6270329at2759"/>
<dbReference type="STRING" id="1314790.A0A1Y1XSN1"/>
<organism evidence="12 13">
    <name type="scientific">Basidiobolus meristosporus CBS 931.73</name>
    <dbReference type="NCBI Taxonomy" id="1314790"/>
    <lineage>
        <taxon>Eukaryota</taxon>
        <taxon>Fungi</taxon>
        <taxon>Fungi incertae sedis</taxon>
        <taxon>Zoopagomycota</taxon>
        <taxon>Entomophthoromycotina</taxon>
        <taxon>Basidiobolomycetes</taxon>
        <taxon>Basidiobolales</taxon>
        <taxon>Basidiobolaceae</taxon>
        <taxon>Basidiobolus</taxon>
    </lineage>
</organism>
<dbReference type="Pfam" id="PF00056">
    <property type="entry name" value="Ldh_1_N"/>
    <property type="match status" value="1"/>
</dbReference>
<feature type="binding site" evidence="8">
    <location>
        <begin position="164"/>
        <end position="166"/>
    </location>
    <ligand>
        <name>NAD(+)</name>
        <dbReference type="ChEBI" id="CHEBI:57540"/>
    </ligand>
</feature>
<dbReference type="AlphaFoldDB" id="A0A1Y1XSN1"/>
<dbReference type="EC" id="1.1.1.27" evidence="3"/>
<dbReference type="InterPro" id="IPR022383">
    <property type="entry name" value="Lactate/malate_DH_C"/>
</dbReference>
<evidence type="ECO:0000256" key="2">
    <source>
        <dbReference type="ARBA" id="ARBA00006054"/>
    </source>
</evidence>
<keyword evidence="13" id="KW-1185">Reference proteome</keyword>
<dbReference type="Gene3D" id="3.90.110.10">
    <property type="entry name" value="Lactate dehydrogenase/glycoside hydrolase, family 4, C-terminal"/>
    <property type="match status" value="1"/>
</dbReference>
<dbReference type="GO" id="GO:0004459">
    <property type="term" value="F:L-lactate dehydrogenase (NAD+) activity"/>
    <property type="evidence" value="ECO:0007669"/>
    <property type="project" value="UniProtKB-EC"/>
</dbReference>
<evidence type="ECO:0000256" key="3">
    <source>
        <dbReference type="ARBA" id="ARBA00012967"/>
    </source>
</evidence>
<evidence type="ECO:0000256" key="1">
    <source>
        <dbReference type="ARBA" id="ARBA00004843"/>
    </source>
</evidence>
<dbReference type="PRINTS" id="PR00086">
    <property type="entry name" value="LLDHDRGNASE"/>
</dbReference>
<evidence type="ECO:0000256" key="8">
    <source>
        <dbReference type="PIRSR" id="PIRSR000102-3"/>
    </source>
</evidence>
<evidence type="ECO:0000256" key="9">
    <source>
        <dbReference type="RuleBase" id="RU003369"/>
    </source>
</evidence>
<dbReference type="Gene3D" id="3.40.50.720">
    <property type="entry name" value="NAD(P)-binding Rossmann-like Domain"/>
    <property type="match status" value="1"/>
</dbReference>
<feature type="binding site" evidence="8">
    <location>
        <position position="82"/>
    </location>
    <ligand>
        <name>NAD(+)</name>
        <dbReference type="ChEBI" id="CHEBI:57540"/>
    </ligand>
</feature>
<dbReference type="PANTHER" id="PTHR43128:SF16">
    <property type="entry name" value="L-LACTATE DEHYDROGENASE"/>
    <property type="match status" value="1"/>
</dbReference>
<dbReference type="EMBL" id="MCFE01000500">
    <property type="protein sequence ID" value="ORX88762.1"/>
    <property type="molecule type" value="Genomic_DNA"/>
</dbReference>
<name>A0A1Y1XSN1_9FUNG</name>
<dbReference type="InterPro" id="IPR001557">
    <property type="entry name" value="L-lactate/malate_DH"/>
</dbReference>
<dbReference type="InParanoid" id="A0A1Y1XSN1"/>
<dbReference type="GO" id="GO:0006089">
    <property type="term" value="P:lactate metabolic process"/>
    <property type="evidence" value="ECO:0007669"/>
    <property type="project" value="TreeGrafter"/>
</dbReference>
<dbReference type="Pfam" id="PF02866">
    <property type="entry name" value="Ldh_1_C"/>
    <property type="match status" value="1"/>
</dbReference>
<evidence type="ECO:0000259" key="11">
    <source>
        <dbReference type="Pfam" id="PF02866"/>
    </source>
</evidence>
<dbReference type="InterPro" id="IPR015955">
    <property type="entry name" value="Lactate_DH/Glyco_Ohase_4_C"/>
</dbReference>
<dbReference type="NCBIfam" id="TIGR01771">
    <property type="entry name" value="L-LDH-NAD"/>
    <property type="match status" value="1"/>
</dbReference>
<dbReference type="Proteomes" id="UP000193498">
    <property type="component" value="Unassembled WGS sequence"/>
</dbReference>
<dbReference type="InterPro" id="IPR011304">
    <property type="entry name" value="L-lactate_DH"/>
</dbReference>
<protein>
    <recommendedName>
        <fullName evidence="3">L-lactate dehydrogenase</fullName>
        <ecNumber evidence="3">1.1.1.27</ecNumber>
    </recommendedName>
</protein>
<evidence type="ECO:0000256" key="7">
    <source>
        <dbReference type="PIRSR" id="PIRSR000102-1"/>
    </source>
</evidence>
<comment type="similarity">
    <text evidence="2">Belongs to the LDH/MDH superfamily. LDH family.</text>
</comment>
<evidence type="ECO:0000313" key="12">
    <source>
        <dbReference type="EMBL" id="ORX88762.1"/>
    </source>
</evidence>
<dbReference type="SUPFAM" id="SSF56327">
    <property type="entry name" value="LDH C-terminal domain-like"/>
    <property type="match status" value="1"/>
</dbReference>
<evidence type="ECO:0000256" key="6">
    <source>
        <dbReference type="ARBA" id="ARBA00049258"/>
    </source>
</evidence>
<dbReference type="PANTHER" id="PTHR43128">
    <property type="entry name" value="L-2-HYDROXYCARBOXYLATE DEHYDROGENASE (NAD(P)(+))"/>
    <property type="match status" value="1"/>
</dbReference>